<protein>
    <submittedName>
        <fullName evidence="1">Uncharacterized protein</fullName>
    </submittedName>
</protein>
<name>A0A9P0H4F8_NEZVI</name>
<keyword evidence="2" id="KW-1185">Reference proteome</keyword>
<dbReference type="EMBL" id="OV725078">
    <property type="protein sequence ID" value="CAH1393587.1"/>
    <property type="molecule type" value="Genomic_DNA"/>
</dbReference>
<evidence type="ECO:0000313" key="2">
    <source>
        <dbReference type="Proteomes" id="UP001152798"/>
    </source>
</evidence>
<gene>
    <name evidence="1" type="ORF">NEZAVI_LOCUS4232</name>
</gene>
<reference evidence="1" key="1">
    <citation type="submission" date="2022-01" db="EMBL/GenBank/DDBJ databases">
        <authorList>
            <person name="King R."/>
        </authorList>
    </citation>
    <scope>NUCLEOTIDE SEQUENCE</scope>
</reference>
<organism evidence="1 2">
    <name type="scientific">Nezara viridula</name>
    <name type="common">Southern green stink bug</name>
    <name type="synonym">Cimex viridulus</name>
    <dbReference type="NCBI Taxonomy" id="85310"/>
    <lineage>
        <taxon>Eukaryota</taxon>
        <taxon>Metazoa</taxon>
        <taxon>Ecdysozoa</taxon>
        <taxon>Arthropoda</taxon>
        <taxon>Hexapoda</taxon>
        <taxon>Insecta</taxon>
        <taxon>Pterygota</taxon>
        <taxon>Neoptera</taxon>
        <taxon>Paraneoptera</taxon>
        <taxon>Hemiptera</taxon>
        <taxon>Heteroptera</taxon>
        <taxon>Panheteroptera</taxon>
        <taxon>Pentatomomorpha</taxon>
        <taxon>Pentatomoidea</taxon>
        <taxon>Pentatomidae</taxon>
        <taxon>Pentatominae</taxon>
        <taxon>Nezara</taxon>
    </lineage>
</organism>
<sequence>MTDGVPTPIDKEVIL</sequence>
<proteinExistence type="predicted"/>
<evidence type="ECO:0000313" key="1">
    <source>
        <dbReference type="EMBL" id="CAH1393587.1"/>
    </source>
</evidence>
<dbReference type="Proteomes" id="UP001152798">
    <property type="component" value="Chromosome 2"/>
</dbReference>
<accession>A0A9P0H4F8</accession>